<feature type="region of interest" description="Disordered" evidence="7">
    <location>
        <begin position="147"/>
        <end position="193"/>
    </location>
</feature>
<dbReference type="AlphaFoldDB" id="A0AAN6GGK0"/>
<keyword evidence="10" id="KW-1185">Reference proteome</keyword>
<dbReference type="InterPro" id="IPR008506">
    <property type="entry name" value="SND2/TMEM208"/>
</dbReference>
<name>A0AAN6GGK0_9BASI</name>
<evidence type="ECO:0000256" key="4">
    <source>
        <dbReference type="ARBA" id="ARBA00022824"/>
    </source>
</evidence>
<comment type="caution">
    <text evidence="9">The sequence shown here is derived from an EMBL/GenBank/DDBJ whole genome shotgun (WGS) entry which is preliminary data.</text>
</comment>
<evidence type="ECO:0000313" key="10">
    <source>
        <dbReference type="Proteomes" id="UP001176521"/>
    </source>
</evidence>
<sequence>MAKGAAKKAASSNASTLQMLNLGFLLSNAAQLLLRFGLFRASASWKLALLHLSTQAVALFLFGQLRGMAAQGINLAEQKGLTPYMFDVIYVTWFCAVAASLVSDRAWYLYLAIPGFATFLLYTKLVVPYLFSGRDPIMSLFGRRPGSQGKAGQAPGSAAAAGGAGAAEGQSKRQQKLQKRADRGDPRVRQMQR</sequence>
<accession>A0AAN6GGK0</accession>
<comment type="subcellular location">
    <subcellularLocation>
        <location evidence="1">Endoplasmic reticulum membrane</location>
        <topology evidence="1">Multi-pass membrane protein</topology>
    </subcellularLocation>
</comment>
<feature type="compositionally biased region" description="Basic and acidic residues" evidence="7">
    <location>
        <begin position="179"/>
        <end position="193"/>
    </location>
</feature>
<dbReference type="PANTHER" id="PTHR13505">
    <property type="entry name" value="TRANSMEMBRANE PROTEIN 208"/>
    <property type="match status" value="1"/>
</dbReference>
<keyword evidence="5 8" id="KW-1133">Transmembrane helix</keyword>
<reference evidence="9" key="1">
    <citation type="journal article" date="2023" name="PhytoFront">
        <title>Draft Genome Resources of Seven Strains of Tilletia horrida, Causal Agent of Kernel Smut of Rice.</title>
        <authorList>
            <person name="Khanal S."/>
            <person name="Antony Babu S."/>
            <person name="Zhou X.G."/>
        </authorList>
    </citation>
    <scope>NUCLEOTIDE SEQUENCE</scope>
    <source>
        <strain evidence="9">TX3</strain>
    </source>
</reference>
<keyword evidence="6 8" id="KW-0472">Membrane</keyword>
<dbReference type="GO" id="GO:0005773">
    <property type="term" value="C:vacuole"/>
    <property type="evidence" value="ECO:0007669"/>
    <property type="project" value="GOC"/>
</dbReference>
<evidence type="ECO:0000256" key="5">
    <source>
        <dbReference type="ARBA" id="ARBA00022989"/>
    </source>
</evidence>
<dbReference type="Proteomes" id="UP001176521">
    <property type="component" value="Unassembled WGS sequence"/>
</dbReference>
<feature type="transmembrane region" description="Helical" evidence="8">
    <location>
        <begin position="45"/>
        <end position="63"/>
    </location>
</feature>
<dbReference type="PANTHER" id="PTHR13505:SF7">
    <property type="entry name" value="TRANSMEMBRANE PROTEIN 208"/>
    <property type="match status" value="1"/>
</dbReference>
<comment type="similarity">
    <text evidence="2">Belongs to the TMEM208 family.</text>
</comment>
<evidence type="ECO:0000256" key="7">
    <source>
        <dbReference type="SAM" id="MobiDB-lite"/>
    </source>
</evidence>
<evidence type="ECO:0000313" key="9">
    <source>
        <dbReference type="EMBL" id="KAK0536415.1"/>
    </source>
</evidence>
<proteinExistence type="inferred from homology"/>
<dbReference type="GO" id="GO:0006624">
    <property type="term" value="P:vacuolar protein processing"/>
    <property type="evidence" value="ECO:0007669"/>
    <property type="project" value="TreeGrafter"/>
</dbReference>
<feature type="transmembrane region" description="Helical" evidence="8">
    <location>
        <begin position="84"/>
        <end position="102"/>
    </location>
</feature>
<dbReference type="EMBL" id="JAPDMQ010000077">
    <property type="protein sequence ID" value="KAK0536415.1"/>
    <property type="molecule type" value="Genomic_DNA"/>
</dbReference>
<keyword evidence="4" id="KW-0256">Endoplasmic reticulum</keyword>
<evidence type="ECO:0000256" key="3">
    <source>
        <dbReference type="ARBA" id="ARBA00022692"/>
    </source>
</evidence>
<evidence type="ECO:0000256" key="8">
    <source>
        <dbReference type="SAM" id="Phobius"/>
    </source>
</evidence>
<evidence type="ECO:0000256" key="6">
    <source>
        <dbReference type="ARBA" id="ARBA00023136"/>
    </source>
</evidence>
<gene>
    <name evidence="9" type="ORF">OC842_001999</name>
</gene>
<evidence type="ECO:0000256" key="2">
    <source>
        <dbReference type="ARBA" id="ARBA00009950"/>
    </source>
</evidence>
<evidence type="ECO:0000256" key="1">
    <source>
        <dbReference type="ARBA" id="ARBA00004477"/>
    </source>
</evidence>
<feature type="compositionally biased region" description="Low complexity" evidence="7">
    <location>
        <begin position="147"/>
        <end position="161"/>
    </location>
</feature>
<organism evidence="9 10">
    <name type="scientific">Tilletia horrida</name>
    <dbReference type="NCBI Taxonomy" id="155126"/>
    <lineage>
        <taxon>Eukaryota</taxon>
        <taxon>Fungi</taxon>
        <taxon>Dikarya</taxon>
        <taxon>Basidiomycota</taxon>
        <taxon>Ustilaginomycotina</taxon>
        <taxon>Exobasidiomycetes</taxon>
        <taxon>Tilletiales</taxon>
        <taxon>Tilletiaceae</taxon>
        <taxon>Tilletia</taxon>
    </lineage>
</organism>
<evidence type="ECO:0008006" key="11">
    <source>
        <dbReference type="Google" id="ProtNLM"/>
    </source>
</evidence>
<dbReference type="Pfam" id="PF05620">
    <property type="entry name" value="TMEM208_SND2"/>
    <property type="match status" value="1"/>
</dbReference>
<dbReference type="GO" id="GO:0005789">
    <property type="term" value="C:endoplasmic reticulum membrane"/>
    <property type="evidence" value="ECO:0007669"/>
    <property type="project" value="UniProtKB-SubCell"/>
</dbReference>
<feature type="transmembrane region" description="Helical" evidence="8">
    <location>
        <begin position="108"/>
        <end position="131"/>
    </location>
</feature>
<protein>
    <recommendedName>
        <fullName evidence="11">DUF788-domain-containing protein</fullName>
    </recommendedName>
</protein>
<keyword evidence="3 8" id="KW-0812">Transmembrane</keyword>